<dbReference type="OrthoDB" id="9134141at2"/>
<dbReference type="AlphaFoldDB" id="A0A158E866"/>
<name>A0A158E866_9BURK</name>
<dbReference type="Proteomes" id="UP000071859">
    <property type="component" value="Unassembled WGS sequence"/>
</dbReference>
<reference evidence="1" key="1">
    <citation type="submission" date="2016-01" db="EMBL/GenBank/DDBJ databases">
        <authorList>
            <person name="Peeters C."/>
        </authorList>
    </citation>
    <scope>NUCLEOTIDE SEQUENCE</scope>
    <source>
        <strain evidence="1">LMG 29321</strain>
    </source>
</reference>
<sequence>MNDMPVSVETTPRFFTIEHREEVVPTECFGPVTIREVSAKQIQAIHAEYAENKDEQKFGYLLLCATAFGPHGERFSMDVFEDMPVRAFDDVRRLIEVAVKINGKASEVEKA</sequence>
<keyword evidence="2" id="KW-1185">Reference proteome</keyword>
<evidence type="ECO:0000313" key="1">
    <source>
        <dbReference type="EMBL" id="SAL03081.1"/>
    </source>
</evidence>
<organism evidence="1 2">
    <name type="scientific">Caballeronia calidae</name>
    <dbReference type="NCBI Taxonomy" id="1777139"/>
    <lineage>
        <taxon>Bacteria</taxon>
        <taxon>Pseudomonadati</taxon>
        <taxon>Pseudomonadota</taxon>
        <taxon>Betaproteobacteria</taxon>
        <taxon>Burkholderiales</taxon>
        <taxon>Burkholderiaceae</taxon>
        <taxon>Caballeronia</taxon>
    </lineage>
</organism>
<protein>
    <submittedName>
        <fullName evidence="1">Uncharacterized protein</fullName>
    </submittedName>
</protein>
<dbReference type="RefSeq" id="WP_062610612.1">
    <property type="nucleotide sequence ID" value="NZ_FCOX02000052.1"/>
</dbReference>
<dbReference type="EMBL" id="FCOX02000052">
    <property type="protein sequence ID" value="SAL03081.1"/>
    <property type="molecule type" value="Genomic_DNA"/>
</dbReference>
<accession>A0A158E866</accession>
<gene>
    <name evidence="1" type="ORF">AWB78_06502</name>
</gene>
<comment type="caution">
    <text evidence="1">The sequence shown here is derived from an EMBL/GenBank/DDBJ whole genome shotgun (WGS) entry which is preliminary data.</text>
</comment>
<evidence type="ECO:0000313" key="2">
    <source>
        <dbReference type="Proteomes" id="UP000071859"/>
    </source>
</evidence>
<proteinExistence type="predicted"/>